<dbReference type="PANTHER" id="PTHR31640">
    <property type="entry name" value="TRANSMEMBRANE PROTEIN KIAA1109"/>
    <property type="match status" value="1"/>
</dbReference>
<name>A0A8R1EHN9_CAEJA</name>
<accession>A0A8R1EHN9</accession>
<evidence type="ECO:0000313" key="3">
    <source>
        <dbReference type="Proteomes" id="UP000005237"/>
    </source>
</evidence>
<dbReference type="EnsemblMetazoa" id="CJA35136.1">
    <property type="protein sequence ID" value="CJA35136.1"/>
    <property type="gene ID" value="WBGene00210983"/>
</dbReference>
<dbReference type="GO" id="GO:0048488">
    <property type="term" value="P:synaptic vesicle endocytosis"/>
    <property type="evidence" value="ECO:0007669"/>
    <property type="project" value="TreeGrafter"/>
</dbReference>
<keyword evidence="3" id="KW-1185">Reference proteome</keyword>
<sequence>MFLKMSENSENRNFRFPTPTKPGQDPFYDISRTREYISADPIRVTVCNAHEGRFTEHVCIRVPGLSIQQVVRIRDKPESLWIEGACAAIEGVSLDIELPNPRSESPSHPRDRHEFVRMHDADTKRLHFLWVDHSVWGCACFGNTCFFGDVDEM</sequence>
<proteinExistence type="predicted"/>
<dbReference type="PANTHER" id="PTHR31640:SF1">
    <property type="entry name" value="BRIDGE-LIKE LIPID TRANSFER PROTEIN FAMILY MEMBER 1"/>
    <property type="match status" value="1"/>
</dbReference>
<dbReference type="InterPro" id="IPR033616">
    <property type="entry name" value="BLTP1"/>
</dbReference>
<organism evidence="2 3">
    <name type="scientific">Caenorhabditis japonica</name>
    <dbReference type="NCBI Taxonomy" id="281687"/>
    <lineage>
        <taxon>Eukaryota</taxon>
        <taxon>Metazoa</taxon>
        <taxon>Ecdysozoa</taxon>
        <taxon>Nematoda</taxon>
        <taxon>Chromadorea</taxon>
        <taxon>Rhabditida</taxon>
        <taxon>Rhabditina</taxon>
        <taxon>Rhabditomorpha</taxon>
        <taxon>Rhabditoidea</taxon>
        <taxon>Rhabditidae</taxon>
        <taxon>Peloderinae</taxon>
        <taxon>Caenorhabditis</taxon>
    </lineage>
</organism>
<evidence type="ECO:0000256" key="1">
    <source>
        <dbReference type="SAM" id="MobiDB-lite"/>
    </source>
</evidence>
<reference evidence="3" key="1">
    <citation type="submission" date="2010-08" db="EMBL/GenBank/DDBJ databases">
        <authorList>
            <consortium name="Caenorhabditis japonica Sequencing Consortium"/>
            <person name="Wilson R.K."/>
        </authorList>
    </citation>
    <scope>NUCLEOTIDE SEQUENCE [LARGE SCALE GENOMIC DNA]</scope>
    <source>
        <strain evidence="3">DF5081</strain>
    </source>
</reference>
<protein>
    <submittedName>
        <fullName evidence="2">Uncharacterized protein</fullName>
    </submittedName>
</protein>
<dbReference type="AlphaFoldDB" id="A0A8R1EHN9"/>
<feature type="region of interest" description="Disordered" evidence="1">
    <location>
        <begin position="1"/>
        <end position="25"/>
    </location>
</feature>
<evidence type="ECO:0000313" key="2">
    <source>
        <dbReference type="EnsemblMetazoa" id="CJA35136.1"/>
    </source>
</evidence>
<dbReference type="Proteomes" id="UP000005237">
    <property type="component" value="Unassembled WGS sequence"/>
</dbReference>
<dbReference type="GO" id="GO:0098793">
    <property type="term" value="C:presynapse"/>
    <property type="evidence" value="ECO:0007669"/>
    <property type="project" value="GOC"/>
</dbReference>
<reference evidence="2" key="2">
    <citation type="submission" date="2022-06" db="UniProtKB">
        <authorList>
            <consortium name="EnsemblMetazoa"/>
        </authorList>
    </citation>
    <scope>IDENTIFICATION</scope>
    <source>
        <strain evidence="2">DF5081</strain>
    </source>
</reference>